<sequence>MDLSVEIADPGSPDLTVHCHVEGSLILLEIPILQQNQMMLGGSLPFQGMHHVEAWAIARSLDIREGEMVLDPMCGQGTLLAEAAIWWPNATFVGCDVNSSQLARCNNNFKALSQVVSLNQVDATEYGGIPLRDGSVEKIMVAPPWNRQFAIRGKPQEFYENMFRELFRVVSDTGRIVLFVSRRVLQRVKDALEAVDTCWSLVEERSFTVTRKTVGIILSLEAVQSAGVRDPTDRLFWERDAPSDGRDLYEYWREERARGFPRLNPVVS</sequence>
<comment type="caution">
    <text evidence="2">The sequence shown here is derived from an EMBL/GenBank/DDBJ whole genome shotgun (WGS) entry which is preliminary data.</text>
</comment>
<dbReference type="InterPro" id="IPR029063">
    <property type="entry name" value="SAM-dependent_MTases_sf"/>
</dbReference>
<name>A0A9P1DFB5_9DINO</name>
<evidence type="ECO:0000313" key="4">
    <source>
        <dbReference type="Proteomes" id="UP001152797"/>
    </source>
</evidence>
<dbReference type="Pfam" id="PF01170">
    <property type="entry name" value="UPF0020"/>
    <property type="match status" value="1"/>
</dbReference>
<accession>A0A9P1DFB5</accession>
<dbReference type="PANTHER" id="PTHR14911:SF13">
    <property type="entry name" value="TRNA (GUANINE(6)-N2)-METHYLTRANSFERASE THUMP3"/>
    <property type="match status" value="1"/>
</dbReference>
<organism evidence="2">
    <name type="scientific">Cladocopium goreaui</name>
    <dbReference type="NCBI Taxonomy" id="2562237"/>
    <lineage>
        <taxon>Eukaryota</taxon>
        <taxon>Sar</taxon>
        <taxon>Alveolata</taxon>
        <taxon>Dinophyceae</taxon>
        <taxon>Suessiales</taxon>
        <taxon>Symbiodiniaceae</taxon>
        <taxon>Cladocopium</taxon>
    </lineage>
</organism>
<dbReference type="Proteomes" id="UP001152797">
    <property type="component" value="Unassembled WGS sequence"/>
</dbReference>
<dbReference type="EMBL" id="CAMXCT010004458">
    <property type="protein sequence ID" value="CAI4009171.1"/>
    <property type="molecule type" value="Genomic_DNA"/>
</dbReference>
<dbReference type="GO" id="GO:0016423">
    <property type="term" value="F:tRNA (guanine) methyltransferase activity"/>
    <property type="evidence" value="ECO:0007669"/>
    <property type="project" value="TreeGrafter"/>
</dbReference>
<evidence type="ECO:0000259" key="1">
    <source>
        <dbReference type="Pfam" id="PF01170"/>
    </source>
</evidence>
<dbReference type="AlphaFoldDB" id="A0A9P1DFB5"/>
<dbReference type="GO" id="GO:0030488">
    <property type="term" value="P:tRNA methylation"/>
    <property type="evidence" value="ECO:0007669"/>
    <property type="project" value="TreeGrafter"/>
</dbReference>
<reference evidence="3 4" key="2">
    <citation type="submission" date="2024-05" db="EMBL/GenBank/DDBJ databases">
        <authorList>
            <person name="Chen Y."/>
            <person name="Shah S."/>
            <person name="Dougan E. K."/>
            <person name="Thang M."/>
            <person name="Chan C."/>
        </authorList>
    </citation>
    <scope>NUCLEOTIDE SEQUENCE [LARGE SCALE GENOMIC DNA]</scope>
</reference>
<dbReference type="InterPro" id="IPR000241">
    <property type="entry name" value="RlmKL-like_Mtase"/>
</dbReference>
<dbReference type="OrthoDB" id="410025at2759"/>
<feature type="domain" description="Ribosomal RNA large subunit methyltransferase K/L-like methyltransferase" evidence="1">
    <location>
        <begin position="54"/>
        <end position="182"/>
    </location>
</feature>
<dbReference type="EMBL" id="CAMXCT020004458">
    <property type="protein sequence ID" value="CAL1162546.1"/>
    <property type="molecule type" value="Genomic_DNA"/>
</dbReference>
<keyword evidence="4" id="KW-1185">Reference proteome</keyword>
<reference evidence="2" key="1">
    <citation type="submission" date="2022-10" db="EMBL/GenBank/DDBJ databases">
        <authorList>
            <person name="Chen Y."/>
            <person name="Dougan E. K."/>
            <person name="Chan C."/>
            <person name="Rhodes N."/>
            <person name="Thang M."/>
        </authorList>
    </citation>
    <scope>NUCLEOTIDE SEQUENCE</scope>
</reference>
<dbReference type="Gene3D" id="3.40.50.150">
    <property type="entry name" value="Vaccinia Virus protein VP39"/>
    <property type="match status" value="1"/>
</dbReference>
<evidence type="ECO:0000313" key="3">
    <source>
        <dbReference type="EMBL" id="CAL4796483.1"/>
    </source>
</evidence>
<proteinExistence type="predicted"/>
<protein>
    <submittedName>
        <fullName evidence="3">THUMP domain-containing protein 2</fullName>
    </submittedName>
</protein>
<dbReference type="PANTHER" id="PTHR14911">
    <property type="entry name" value="THUMP DOMAIN-CONTAINING"/>
    <property type="match status" value="1"/>
</dbReference>
<dbReference type="GO" id="GO:0043527">
    <property type="term" value="C:tRNA methyltransferase complex"/>
    <property type="evidence" value="ECO:0007669"/>
    <property type="project" value="UniProtKB-ARBA"/>
</dbReference>
<dbReference type="SUPFAM" id="SSF53335">
    <property type="entry name" value="S-adenosyl-L-methionine-dependent methyltransferases"/>
    <property type="match status" value="1"/>
</dbReference>
<gene>
    <name evidence="2" type="ORF">C1SCF055_LOCUS34544</name>
</gene>
<evidence type="ECO:0000313" key="2">
    <source>
        <dbReference type="EMBL" id="CAI4009171.1"/>
    </source>
</evidence>
<dbReference type="EMBL" id="CAMXCT030004458">
    <property type="protein sequence ID" value="CAL4796483.1"/>
    <property type="molecule type" value="Genomic_DNA"/>
</dbReference>